<dbReference type="Proteomes" id="UP000425960">
    <property type="component" value="Chromosome"/>
</dbReference>
<evidence type="ECO:0000256" key="4">
    <source>
        <dbReference type="PROSITE-ProRule" id="PRU00169"/>
    </source>
</evidence>
<dbReference type="EMBL" id="AP021876">
    <property type="protein sequence ID" value="BBO82905.1"/>
    <property type="molecule type" value="Genomic_DNA"/>
</dbReference>
<dbReference type="CDD" id="cd00082">
    <property type="entry name" value="HisKA"/>
    <property type="match status" value="1"/>
</dbReference>
<dbReference type="SMART" id="SM00387">
    <property type="entry name" value="HATPase_c"/>
    <property type="match status" value="1"/>
</dbReference>
<dbReference type="Gene3D" id="3.30.565.10">
    <property type="entry name" value="Histidine kinase-like ATPase, C-terminal domain"/>
    <property type="match status" value="1"/>
</dbReference>
<dbReference type="PANTHER" id="PTHR43547">
    <property type="entry name" value="TWO-COMPONENT HISTIDINE KINASE"/>
    <property type="match status" value="1"/>
</dbReference>
<dbReference type="Gene3D" id="3.40.50.2300">
    <property type="match status" value="1"/>
</dbReference>
<dbReference type="GO" id="GO:0000155">
    <property type="term" value="F:phosphorelay sensor kinase activity"/>
    <property type="evidence" value="ECO:0007669"/>
    <property type="project" value="InterPro"/>
</dbReference>
<dbReference type="InterPro" id="IPR004358">
    <property type="entry name" value="Sig_transdc_His_kin-like_C"/>
</dbReference>
<dbReference type="SUPFAM" id="SSF55874">
    <property type="entry name" value="ATPase domain of HSP90 chaperone/DNA topoisomerase II/histidine kinase"/>
    <property type="match status" value="1"/>
</dbReference>
<evidence type="ECO:0000256" key="2">
    <source>
        <dbReference type="ARBA" id="ARBA00012438"/>
    </source>
</evidence>
<dbReference type="InterPro" id="IPR003594">
    <property type="entry name" value="HATPase_dom"/>
</dbReference>
<dbReference type="PANTHER" id="PTHR43547:SF2">
    <property type="entry name" value="HYBRID SIGNAL TRANSDUCTION HISTIDINE KINASE C"/>
    <property type="match status" value="1"/>
</dbReference>
<organism evidence="7 8">
    <name type="scientific">Desulfosarcina ovata subsp. sediminis</name>
    <dbReference type="NCBI Taxonomy" id="885957"/>
    <lineage>
        <taxon>Bacteria</taxon>
        <taxon>Pseudomonadati</taxon>
        <taxon>Thermodesulfobacteriota</taxon>
        <taxon>Desulfobacteria</taxon>
        <taxon>Desulfobacterales</taxon>
        <taxon>Desulfosarcinaceae</taxon>
        <taxon>Desulfosarcina</taxon>
    </lineage>
</organism>
<dbReference type="EC" id="2.7.13.3" evidence="2"/>
<dbReference type="Pfam" id="PF02518">
    <property type="entry name" value="HATPase_c"/>
    <property type="match status" value="1"/>
</dbReference>
<dbReference type="KEGG" id="dov:DSCO28_34710"/>
<comment type="catalytic activity">
    <reaction evidence="1">
        <text>ATP + protein L-histidine = ADP + protein N-phospho-L-histidine.</text>
        <dbReference type="EC" id="2.7.13.3"/>
    </reaction>
</comment>
<dbReference type="Gene3D" id="1.10.287.130">
    <property type="match status" value="1"/>
</dbReference>
<dbReference type="PROSITE" id="PS50109">
    <property type="entry name" value="HIS_KIN"/>
    <property type="match status" value="1"/>
</dbReference>
<dbReference type="AlphaFoldDB" id="A0A5K7ZPM6"/>
<evidence type="ECO:0000313" key="7">
    <source>
        <dbReference type="EMBL" id="BBO82905.1"/>
    </source>
</evidence>
<dbReference type="SMART" id="SM00388">
    <property type="entry name" value="HisKA"/>
    <property type="match status" value="1"/>
</dbReference>
<dbReference type="SUPFAM" id="SSF47384">
    <property type="entry name" value="Homodimeric domain of signal transducing histidine kinase"/>
    <property type="match status" value="1"/>
</dbReference>
<accession>A0A5K7ZPM6</accession>
<evidence type="ECO:0000259" key="6">
    <source>
        <dbReference type="PROSITE" id="PS50110"/>
    </source>
</evidence>
<dbReference type="InterPro" id="IPR036097">
    <property type="entry name" value="HisK_dim/P_sf"/>
</dbReference>
<dbReference type="InterPro" id="IPR036890">
    <property type="entry name" value="HATPase_C_sf"/>
</dbReference>
<dbReference type="PRINTS" id="PR00344">
    <property type="entry name" value="BCTRLSENSOR"/>
</dbReference>
<dbReference type="InterPro" id="IPR011006">
    <property type="entry name" value="CheY-like_superfamily"/>
</dbReference>
<dbReference type="InterPro" id="IPR003661">
    <property type="entry name" value="HisK_dim/P_dom"/>
</dbReference>
<sequence>MDKQRILIVDDTPENIRLLSDLLKPIYNVSAATNGPDALEIAASEEGPDLILLDIMMPGMDGYEVCRKLQSNSKTDRIPVIFVTAKDQVDDETKGFSLGCVDYIKKPISPMIAHARIKSHLALTHALETMESQNNQLKAAAKLREDVERISRHDLKNPLTAILSGAQLLEIIGGLNKNQANALNIIKDSAYRMVDMINSSLDLFKIEQGIYRPKVVDVDMIDIVQRIEQGFRTLIRLKKTRLSLRLQGRPLDGEKTFIVKGEPLLLHSMMANLIKNSVEAVPKNEAISIFFSFENNSGVIRIHNQGSVPEGIRDTFFDKYSTAGKKNGTGIGTYSAKLIVEMLGGSIRMTSSESQGTTIFIHLPMST</sequence>
<dbReference type="Pfam" id="PF00072">
    <property type="entry name" value="Response_reg"/>
    <property type="match status" value="1"/>
</dbReference>
<evidence type="ECO:0000256" key="1">
    <source>
        <dbReference type="ARBA" id="ARBA00000085"/>
    </source>
</evidence>
<reference evidence="7 8" key="1">
    <citation type="submission" date="2019-11" db="EMBL/GenBank/DDBJ databases">
        <title>Comparative genomics of hydrocarbon-degrading Desulfosarcina strains.</title>
        <authorList>
            <person name="Watanabe M."/>
            <person name="Kojima H."/>
            <person name="Fukui M."/>
        </authorList>
    </citation>
    <scope>NUCLEOTIDE SEQUENCE [LARGE SCALE GENOMIC DNA]</scope>
    <source>
        <strain evidence="7 8">28bB2T</strain>
    </source>
</reference>
<proteinExistence type="predicted"/>
<dbReference type="CDD" id="cd19920">
    <property type="entry name" value="REC_PA4781-like"/>
    <property type="match status" value="1"/>
</dbReference>
<feature type="modified residue" description="4-aspartylphosphate" evidence="4">
    <location>
        <position position="54"/>
    </location>
</feature>
<evidence type="ECO:0000313" key="8">
    <source>
        <dbReference type="Proteomes" id="UP000425960"/>
    </source>
</evidence>
<name>A0A5K7ZPM6_9BACT</name>
<dbReference type="Pfam" id="PF00512">
    <property type="entry name" value="HisKA"/>
    <property type="match status" value="1"/>
</dbReference>
<protein>
    <recommendedName>
        <fullName evidence="2">histidine kinase</fullName>
        <ecNumber evidence="2">2.7.13.3</ecNumber>
    </recommendedName>
</protein>
<keyword evidence="7" id="KW-0808">Transferase</keyword>
<dbReference type="InterPro" id="IPR005467">
    <property type="entry name" value="His_kinase_dom"/>
</dbReference>
<dbReference type="SUPFAM" id="SSF52172">
    <property type="entry name" value="CheY-like"/>
    <property type="match status" value="1"/>
</dbReference>
<feature type="domain" description="Response regulatory" evidence="6">
    <location>
        <begin position="5"/>
        <end position="121"/>
    </location>
</feature>
<feature type="domain" description="Histidine kinase" evidence="5">
    <location>
        <begin position="150"/>
        <end position="367"/>
    </location>
</feature>
<evidence type="ECO:0000256" key="3">
    <source>
        <dbReference type="ARBA" id="ARBA00022553"/>
    </source>
</evidence>
<dbReference type="RefSeq" id="WP_155323234.1">
    <property type="nucleotide sequence ID" value="NZ_AP021876.1"/>
</dbReference>
<keyword evidence="3 4" id="KW-0597">Phosphoprotein</keyword>
<keyword evidence="7" id="KW-0418">Kinase</keyword>
<dbReference type="InterPro" id="IPR001789">
    <property type="entry name" value="Sig_transdc_resp-reg_receiver"/>
</dbReference>
<dbReference type="SMART" id="SM00448">
    <property type="entry name" value="REC"/>
    <property type="match status" value="1"/>
</dbReference>
<dbReference type="PROSITE" id="PS50110">
    <property type="entry name" value="RESPONSE_REGULATORY"/>
    <property type="match status" value="1"/>
</dbReference>
<evidence type="ECO:0000259" key="5">
    <source>
        <dbReference type="PROSITE" id="PS50109"/>
    </source>
</evidence>
<gene>
    <name evidence="7" type="ORF">DSCO28_34710</name>
</gene>